<evidence type="ECO:0000313" key="2">
    <source>
        <dbReference type="EMBL" id="SVC29850.1"/>
    </source>
</evidence>
<dbReference type="PANTHER" id="PTHR37947:SF1">
    <property type="entry name" value="BLL2462 PROTEIN"/>
    <property type="match status" value="1"/>
</dbReference>
<feature type="non-terminal residue" evidence="2">
    <location>
        <position position="349"/>
    </location>
</feature>
<protein>
    <recommendedName>
        <fullName evidence="3">VWFA domain-containing protein</fullName>
    </recommendedName>
</protein>
<gene>
    <name evidence="2" type="ORF">METZ01_LOCUS282704</name>
</gene>
<keyword evidence="1" id="KW-0472">Membrane</keyword>
<accession>A0A382KZF8</accession>
<dbReference type="PANTHER" id="PTHR37947">
    <property type="entry name" value="BLL2462 PROTEIN"/>
    <property type="match status" value="1"/>
</dbReference>
<evidence type="ECO:0000256" key="1">
    <source>
        <dbReference type="SAM" id="Phobius"/>
    </source>
</evidence>
<feature type="transmembrane region" description="Helical" evidence="1">
    <location>
        <begin position="65"/>
        <end position="85"/>
    </location>
</feature>
<proteinExistence type="predicted"/>
<sequence>MNDWILKLTGETVEAGSEVVDSQLGFHGGVEWGWIALLVVAFAMVIWVSYRWLPAELSSGRKAMLVFLRVAFLVLLLGVLLRPVLTLSLERKIRQTLLVLIDSSRSMAIADPRVMDEDIKRAAIAKGHLDARKGLEQELEEGRAEEFKVLARTNVLQSVLSDETLNLLPELSEKFDLVTFTFGLGGQVRELQRAHRVQEDDPNTPVAKLTLKDFPWIDELGAVHSATAMGDSLRETLNRKRGQSLAGIWVISDGAHNTGVQPRTVGSELSNAGVPLYFYGVGITSPRDIIITEMDAPPAAFLEDELLVRVRVRSQGLAGENGQLILTLNGDTVAEETVAFGPDGEQQIP</sequence>
<dbReference type="AlphaFoldDB" id="A0A382KZF8"/>
<dbReference type="Gene3D" id="3.40.50.410">
    <property type="entry name" value="von Willebrand factor, type A domain"/>
    <property type="match status" value="1"/>
</dbReference>
<evidence type="ECO:0008006" key="3">
    <source>
        <dbReference type="Google" id="ProtNLM"/>
    </source>
</evidence>
<organism evidence="2">
    <name type="scientific">marine metagenome</name>
    <dbReference type="NCBI Taxonomy" id="408172"/>
    <lineage>
        <taxon>unclassified sequences</taxon>
        <taxon>metagenomes</taxon>
        <taxon>ecological metagenomes</taxon>
    </lineage>
</organism>
<reference evidence="2" key="1">
    <citation type="submission" date="2018-05" db="EMBL/GenBank/DDBJ databases">
        <authorList>
            <person name="Lanie J.A."/>
            <person name="Ng W.-L."/>
            <person name="Kazmierczak K.M."/>
            <person name="Andrzejewski T.M."/>
            <person name="Davidsen T.M."/>
            <person name="Wayne K.J."/>
            <person name="Tettelin H."/>
            <person name="Glass J.I."/>
            <person name="Rusch D."/>
            <person name="Podicherti R."/>
            <person name="Tsui H.-C.T."/>
            <person name="Winkler M.E."/>
        </authorList>
    </citation>
    <scope>NUCLEOTIDE SEQUENCE</scope>
</reference>
<keyword evidence="1" id="KW-1133">Transmembrane helix</keyword>
<feature type="transmembrane region" description="Helical" evidence="1">
    <location>
        <begin position="32"/>
        <end position="53"/>
    </location>
</feature>
<dbReference type="InterPro" id="IPR036465">
    <property type="entry name" value="vWFA_dom_sf"/>
</dbReference>
<dbReference type="SUPFAM" id="SSF53300">
    <property type="entry name" value="vWA-like"/>
    <property type="match status" value="1"/>
</dbReference>
<keyword evidence="1" id="KW-0812">Transmembrane</keyword>
<name>A0A382KZF8_9ZZZZ</name>
<dbReference type="EMBL" id="UINC01083797">
    <property type="protein sequence ID" value="SVC29850.1"/>
    <property type="molecule type" value="Genomic_DNA"/>
</dbReference>